<dbReference type="InterPro" id="IPR003593">
    <property type="entry name" value="AAA+_ATPase"/>
</dbReference>
<dbReference type="SUPFAM" id="SSF52540">
    <property type="entry name" value="P-loop containing nucleoside triphosphate hydrolases"/>
    <property type="match status" value="1"/>
</dbReference>
<feature type="domain" description="ABC transporter" evidence="5">
    <location>
        <begin position="5"/>
        <end position="227"/>
    </location>
</feature>
<dbReference type="InterPro" id="IPR003439">
    <property type="entry name" value="ABC_transporter-like_ATP-bd"/>
</dbReference>
<evidence type="ECO:0000256" key="1">
    <source>
        <dbReference type="ARBA" id="ARBA00005417"/>
    </source>
</evidence>
<dbReference type="CDD" id="cd03255">
    <property type="entry name" value="ABC_MJ0796_LolCDE_FtsE"/>
    <property type="match status" value="1"/>
</dbReference>
<evidence type="ECO:0000256" key="2">
    <source>
        <dbReference type="ARBA" id="ARBA00022448"/>
    </source>
</evidence>
<keyword evidence="3" id="KW-0547">Nucleotide-binding</keyword>
<dbReference type="InterPro" id="IPR017871">
    <property type="entry name" value="ABC_transporter-like_CS"/>
</dbReference>
<sequence length="229" mass="25859">MNNLIVIKNLVKQYNSHKKIKILNKINFSFKKGKVYSLVGPSGSGKSTLLNLLSLIDRPSSGYIKISNKNINFLDTSINDELRANKIGIIYQDNNLLSDFNALENVYLARLSIDNNKNKAIEDSKKIIKNLGLSNRLEHFPSELSGGEMQRIAIARALLNSPEIILADEPTGSLDFRNAKEVYKILFKLKRFDRIIIFATHNRYFANMADCKIELIGGKIKTSNARITN</sequence>
<keyword evidence="2" id="KW-0813">Transport</keyword>
<dbReference type="GO" id="GO:0016887">
    <property type="term" value="F:ATP hydrolysis activity"/>
    <property type="evidence" value="ECO:0007669"/>
    <property type="project" value="InterPro"/>
</dbReference>
<dbReference type="PROSITE" id="PS00211">
    <property type="entry name" value="ABC_TRANSPORTER_1"/>
    <property type="match status" value="1"/>
</dbReference>
<evidence type="ECO:0000313" key="6">
    <source>
        <dbReference type="EMBL" id="SVE01041.1"/>
    </source>
</evidence>
<keyword evidence="4" id="KW-0067">ATP-binding</keyword>
<evidence type="ECO:0000256" key="3">
    <source>
        <dbReference type="ARBA" id="ARBA00022741"/>
    </source>
</evidence>
<dbReference type="InterPro" id="IPR027417">
    <property type="entry name" value="P-loop_NTPase"/>
</dbReference>
<evidence type="ECO:0000259" key="5">
    <source>
        <dbReference type="PROSITE" id="PS50893"/>
    </source>
</evidence>
<dbReference type="AlphaFoldDB" id="A0A383A031"/>
<accession>A0A383A031</accession>
<organism evidence="6">
    <name type="scientific">marine metagenome</name>
    <dbReference type="NCBI Taxonomy" id="408172"/>
    <lineage>
        <taxon>unclassified sequences</taxon>
        <taxon>metagenomes</taxon>
        <taxon>ecological metagenomes</taxon>
    </lineage>
</organism>
<dbReference type="PANTHER" id="PTHR42798">
    <property type="entry name" value="LIPOPROTEIN-RELEASING SYSTEM ATP-BINDING PROTEIN LOLD"/>
    <property type="match status" value="1"/>
</dbReference>
<dbReference type="InterPro" id="IPR017911">
    <property type="entry name" value="MacB-like_ATP-bd"/>
</dbReference>
<dbReference type="PANTHER" id="PTHR42798:SF4">
    <property type="entry name" value="ABC TRANSPORTER DOMAIN-CONTAINING PROTEIN"/>
    <property type="match status" value="1"/>
</dbReference>
<gene>
    <name evidence="6" type="ORF">METZ01_LOCUS453895</name>
</gene>
<name>A0A383A031_9ZZZZ</name>
<protein>
    <recommendedName>
        <fullName evidence="5">ABC transporter domain-containing protein</fullName>
    </recommendedName>
</protein>
<dbReference type="GO" id="GO:0005524">
    <property type="term" value="F:ATP binding"/>
    <property type="evidence" value="ECO:0007669"/>
    <property type="project" value="UniProtKB-KW"/>
</dbReference>
<dbReference type="Pfam" id="PF00005">
    <property type="entry name" value="ABC_tran"/>
    <property type="match status" value="1"/>
</dbReference>
<comment type="similarity">
    <text evidence="1">Belongs to the ABC transporter superfamily.</text>
</comment>
<proteinExistence type="inferred from homology"/>
<evidence type="ECO:0000256" key="4">
    <source>
        <dbReference type="ARBA" id="ARBA00022840"/>
    </source>
</evidence>
<dbReference type="EMBL" id="UINC01188024">
    <property type="protein sequence ID" value="SVE01041.1"/>
    <property type="molecule type" value="Genomic_DNA"/>
</dbReference>
<reference evidence="6" key="1">
    <citation type="submission" date="2018-05" db="EMBL/GenBank/DDBJ databases">
        <authorList>
            <person name="Lanie J.A."/>
            <person name="Ng W.-L."/>
            <person name="Kazmierczak K.M."/>
            <person name="Andrzejewski T.M."/>
            <person name="Davidsen T.M."/>
            <person name="Wayne K.J."/>
            <person name="Tettelin H."/>
            <person name="Glass J.I."/>
            <person name="Rusch D."/>
            <person name="Podicherti R."/>
            <person name="Tsui H.-C.T."/>
            <person name="Winkler M.E."/>
        </authorList>
    </citation>
    <scope>NUCLEOTIDE SEQUENCE</scope>
</reference>
<dbReference type="SMART" id="SM00382">
    <property type="entry name" value="AAA"/>
    <property type="match status" value="1"/>
</dbReference>
<dbReference type="PROSITE" id="PS50893">
    <property type="entry name" value="ABC_TRANSPORTER_2"/>
    <property type="match status" value="1"/>
</dbReference>
<dbReference type="Gene3D" id="3.40.50.300">
    <property type="entry name" value="P-loop containing nucleotide triphosphate hydrolases"/>
    <property type="match status" value="1"/>
</dbReference>